<comment type="similarity">
    <text evidence="5">Belongs to the complex I subunit 1 family.</text>
</comment>
<feature type="transmembrane region" description="Helical" evidence="6">
    <location>
        <begin position="141"/>
        <end position="159"/>
    </location>
</feature>
<dbReference type="GO" id="GO:0003954">
    <property type="term" value="F:NADH dehydrogenase activity"/>
    <property type="evidence" value="ECO:0007669"/>
    <property type="project" value="TreeGrafter"/>
</dbReference>
<dbReference type="PANTHER" id="PTHR11432">
    <property type="entry name" value="NADH DEHYDROGENASE SUBUNIT 1"/>
    <property type="match status" value="1"/>
</dbReference>
<feature type="transmembrane region" description="Helical" evidence="6">
    <location>
        <begin position="6"/>
        <end position="30"/>
    </location>
</feature>
<evidence type="ECO:0000256" key="4">
    <source>
        <dbReference type="ARBA" id="ARBA00023136"/>
    </source>
</evidence>
<evidence type="ECO:0000256" key="1">
    <source>
        <dbReference type="ARBA" id="ARBA00004141"/>
    </source>
</evidence>
<keyword evidence="8" id="KW-1185">Reference proteome</keyword>
<keyword evidence="3 6" id="KW-1133">Transmembrane helix</keyword>
<sequence>MTAAPVWSVLPAAALVLAYASGAAVLDGLLDPADRDRGAGVRAGRPLWETARLLRQRRRSTVTPDALLWRAGAAGPLVVALLMAVVVPMGGRAVADPVVGVVWFNALDVALWLLVWSAGWGANGVYALVGGYRYLAQALAYELPLMFALTGPAVAAGSLRMSEVVAAQHGLWFVVWMPVAFGVFLGAVAGFSLWGPFGYPAGRDVAGGVLAEPSGVDRLVLLAGRYALLAAGAAMASALFLGGPAGPVLPGWLWSALKTALVLAALVAVRRRMPVLRADRVMRLAWLVVLPLTLAQLLVVAVIAVVVGG</sequence>
<dbReference type="GO" id="GO:0005886">
    <property type="term" value="C:plasma membrane"/>
    <property type="evidence" value="ECO:0007669"/>
    <property type="project" value="UniProtKB-SubCell"/>
</dbReference>
<evidence type="ECO:0000256" key="3">
    <source>
        <dbReference type="ARBA" id="ARBA00022989"/>
    </source>
</evidence>
<organism evidence="7 8">
    <name type="scientific">Mangrovihabitans endophyticus</name>
    <dbReference type="NCBI Taxonomy" id="1751298"/>
    <lineage>
        <taxon>Bacteria</taxon>
        <taxon>Bacillati</taxon>
        <taxon>Actinomycetota</taxon>
        <taxon>Actinomycetes</taxon>
        <taxon>Micromonosporales</taxon>
        <taxon>Micromonosporaceae</taxon>
        <taxon>Mangrovihabitans</taxon>
    </lineage>
</organism>
<keyword evidence="5" id="KW-0520">NAD</keyword>
<evidence type="ECO:0000256" key="2">
    <source>
        <dbReference type="ARBA" id="ARBA00022692"/>
    </source>
</evidence>
<reference evidence="7" key="2">
    <citation type="submission" date="2020-09" db="EMBL/GenBank/DDBJ databases">
        <authorList>
            <person name="Sun Q."/>
            <person name="Zhou Y."/>
        </authorList>
    </citation>
    <scope>NUCLEOTIDE SEQUENCE</scope>
    <source>
        <strain evidence="7">CGMCC 4.7299</strain>
    </source>
</reference>
<dbReference type="PANTHER" id="PTHR11432:SF3">
    <property type="entry name" value="NADH-UBIQUINONE OXIDOREDUCTASE CHAIN 1"/>
    <property type="match status" value="1"/>
</dbReference>
<dbReference type="GO" id="GO:0009060">
    <property type="term" value="P:aerobic respiration"/>
    <property type="evidence" value="ECO:0007669"/>
    <property type="project" value="TreeGrafter"/>
</dbReference>
<comment type="subcellular location">
    <subcellularLocation>
        <location evidence="5">Cell membrane</location>
        <topology evidence="5">Multi-pass membrane protein</topology>
    </subcellularLocation>
    <subcellularLocation>
        <location evidence="1">Membrane</location>
        <topology evidence="1">Multi-pass membrane protein</topology>
    </subcellularLocation>
</comment>
<name>A0A8J3C2V5_9ACTN</name>
<feature type="transmembrane region" description="Helical" evidence="6">
    <location>
        <begin position="67"/>
        <end position="89"/>
    </location>
</feature>
<feature type="transmembrane region" description="Helical" evidence="6">
    <location>
        <begin position="251"/>
        <end position="269"/>
    </location>
</feature>
<dbReference type="InterPro" id="IPR001694">
    <property type="entry name" value="NADH_UbQ_OxRdtase_su1/FPO"/>
</dbReference>
<feature type="transmembrane region" description="Helical" evidence="6">
    <location>
        <begin position="226"/>
        <end position="245"/>
    </location>
</feature>
<accession>A0A8J3C2V5</accession>
<evidence type="ECO:0000313" key="7">
    <source>
        <dbReference type="EMBL" id="GGL07366.1"/>
    </source>
</evidence>
<keyword evidence="4 6" id="KW-0472">Membrane</keyword>
<feature type="transmembrane region" description="Helical" evidence="6">
    <location>
        <begin position="171"/>
        <end position="194"/>
    </location>
</feature>
<evidence type="ECO:0000313" key="8">
    <source>
        <dbReference type="Proteomes" id="UP000656042"/>
    </source>
</evidence>
<keyword evidence="2 5" id="KW-0812">Transmembrane</keyword>
<comment type="caution">
    <text evidence="7">The sequence shown here is derived from an EMBL/GenBank/DDBJ whole genome shotgun (WGS) entry which is preliminary data.</text>
</comment>
<reference evidence="7" key="1">
    <citation type="journal article" date="2014" name="Int. J. Syst. Evol. Microbiol.">
        <title>Complete genome sequence of Corynebacterium casei LMG S-19264T (=DSM 44701T), isolated from a smear-ripened cheese.</title>
        <authorList>
            <consortium name="US DOE Joint Genome Institute (JGI-PGF)"/>
            <person name="Walter F."/>
            <person name="Albersmeier A."/>
            <person name="Kalinowski J."/>
            <person name="Ruckert C."/>
        </authorList>
    </citation>
    <scope>NUCLEOTIDE SEQUENCE</scope>
    <source>
        <strain evidence="7">CGMCC 4.7299</strain>
    </source>
</reference>
<evidence type="ECO:0000256" key="6">
    <source>
        <dbReference type="SAM" id="Phobius"/>
    </source>
</evidence>
<protein>
    <recommendedName>
        <fullName evidence="9">NADH dehydrogenase subunit H</fullName>
    </recommendedName>
</protein>
<dbReference type="EMBL" id="BMMX01000027">
    <property type="protein sequence ID" value="GGL07366.1"/>
    <property type="molecule type" value="Genomic_DNA"/>
</dbReference>
<evidence type="ECO:0008006" key="9">
    <source>
        <dbReference type="Google" id="ProtNLM"/>
    </source>
</evidence>
<dbReference type="AlphaFoldDB" id="A0A8J3C2V5"/>
<dbReference type="Proteomes" id="UP000656042">
    <property type="component" value="Unassembled WGS sequence"/>
</dbReference>
<dbReference type="Pfam" id="PF00146">
    <property type="entry name" value="NADHdh"/>
    <property type="match status" value="1"/>
</dbReference>
<proteinExistence type="inferred from homology"/>
<gene>
    <name evidence="7" type="ORF">GCM10012284_47070</name>
</gene>
<evidence type="ECO:0000256" key="5">
    <source>
        <dbReference type="RuleBase" id="RU000471"/>
    </source>
</evidence>
<feature type="transmembrane region" description="Helical" evidence="6">
    <location>
        <begin position="281"/>
        <end position="307"/>
    </location>
</feature>
<feature type="transmembrane region" description="Helical" evidence="6">
    <location>
        <begin position="109"/>
        <end position="129"/>
    </location>
</feature>
<dbReference type="RefSeq" id="WP_189081463.1">
    <property type="nucleotide sequence ID" value="NZ_BMMX01000027.1"/>
</dbReference>